<dbReference type="Proteomes" id="UP000275461">
    <property type="component" value="Unassembled WGS sequence"/>
</dbReference>
<dbReference type="Gene3D" id="3.90.70.10">
    <property type="entry name" value="Cysteine proteinases"/>
    <property type="match status" value="1"/>
</dbReference>
<evidence type="ECO:0000313" key="4">
    <source>
        <dbReference type="Proteomes" id="UP000275461"/>
    </source>
</evidence>
<keyword evidence="1" id="KW-0732">Signal</keyword>
<sequence>MIHKRTVLSWGLALALLPALPPAASAGGAVIPGTLGTMEVQVDSLKTLRFRSVVPQQYDFSCGSAALATLLTYHYGRPTPETATFDGMYRTGDQALIQTQGFSMLDMKRYLEGEVGLSSDGFRLGLNDLEELGVPAITMIETEGYRHFVVIKGIHENQVLVGDPALGVQSYTLREFEEVQVNNILFIIRDELDRAQASFNVGKTWQAVTRAPLESGLARQSIANLMLHLPRAGEW</sequence>
<dbReference type="RefSeq" id="WP_121442932.1">
    <property type="nucleotide sequence ID" value="NZ_RCDA01000004.1"/>
</dbReference>
<proteinExistence type="predicted"/>
<accession>A0A498BT11</accession>
<organism evidence="3 4">
    <name type="scientific">Alkalispirillum mobile</name>
    <dbReference type="NCBI Taxonomy" id="85925"/>
    <lineage>
        <taxon>Bacteria</taxon>
        <taxon>Pseudomonadati</taxon>
        <taxon>Pseudomonadota</taxon>
        <taxon>Gammaproteobacteria</taxon>
        <taxon>Chromatiales</taxon>
        <taxon>Ectothiorhodospiraceae</taxon>
        <taxon>Alkalispirillum</taxon>
    </lineage>
</organism>
<dbReference type="CDD" id="cd02423">
    <property type="entry name" value="Peptidase_C39G"/>
    <property type="match status" value="1"/>
</dbReference>
<gene>
    <name evidence="3" type="ORF">DFR31_2421</name>
</gene>
<dbReference type="GO" id="GO:0008233">
    <property type="term" value="F:peptidase activity"/>
    <property type="evidence" value="ECO:0007669"/>
    <property type="project" value="InterPro"/>
</dbReference>
<feature type="domain" description="Peptidase C39" evidence="2">
    <location>
        <begin position="56"/>
        <end position="187"/>
    </location>
</feature>
<feature type="chain" id="PRO_5019830720" description="Peptidase C39 domain-containing protein" evidence="1">
    <location>
        <begin position="27"/>
        <end position="235"/>
    </location>
</feature>
<dbReference type="Pfam" id="PF03412">
    <property type="entry name" value="Peptidase_C39"/>
    <property type="match status" value="1"/>
</dbReference>
<evidence type="ECO:0000313" key="3">
    <source>
        <dbReference type="EMBL" id="RLK47103.1"/>
    </source>
</evidence>
<reference evidence="3 4" key="1">
    <citation type="submission" date="2018-10" db="EMBL/GenBank/DDBJ databases">
        <title>Genomic Encyclopedia of Type Strains, Phase IV (KMG-IV): sequencing the most valuable type-strain genomes for metagenomic binning, comparative biology and taxonomic classification.</title>
        <authorList>
            <person name="Goeker M."/>
        </authorList>
    </citation>
    <scope>NUCLEOTIDE SEQUENCE [LARGE SCALE GENOMIC DNA]</scope>
    <source>
        <strain evidence="3 4">DSM 12769</strain>
    </source>
</reference>
<keyword evidence="4" id="KW-1185">Reference proteome</keyword>
<dbReference type="PROSITE" id="PS50990">
    <property type="entry name" value="PEPTIDASE_C39"/>
    <property type="match status" value="1"/>
</dbReference>
<dbReference type="GO" id="GO:0016020">
    <property type="term" value="C:membrane"/>
    <property type="evidence" value="ECO:0007669"/>
    <property type="project" value="InterPro"/>
</dbReference>
<feature type="signal peptide" evidence="1">
    <location>
        <begin position="1"/>
        <end position="26"/>
    </location>
</feature>
<evidence type="ECO:0000259" key="2">
    <source>
        <dbReference type="PROSITE" id="PS50990"/>
    </source>
</evidence>
<evidence type="ECO:0000256" key="1">
    <source>
        <dbReference type="SAM" id="SignalP"/>
    </source>
</evidence>
<dbReference type="GO" id="GO:0006508">
    <property type="term" value="P:proteolysis"/>
    <property type="evidence" value="ECO:0007669"/>
    <property type="project" value="InterPro"/>
</dbReference>
<dbReference type="EMBL" id="RCDA01000004">
    <property type="protein sequence ID" value="RLK47103.1"/>
    <property type="molecule type" value="Genomic_DNA"/>
</dbReference>
<comment type="caution">
    <text evidence="3">The sequence shown here is derived from an EMBL/GenBank/DDBJ whole genome shotgun (WGS) entry which is preliminary data.</text>
</comment>
<dbReference type="InterPro" id="IPR005074">
    <property type="entry name" value="Peptidase_C39"/>
</dbReference>
<name>A0A498BT11_9GAMM</name>
<dbReference type="AlphaFoldDB" id="A0A498BT11"/>
<dbReference type="OrthoDB" id="13401at2"/>
<protein>
    <recommendedName>
        <fullName evidence="2">Peptidase C39 domain-containing protein</fullName>
    </recommendedName>
</protein>
<dbReference type="GO" id="GO:0005524">
    <property type="term" value="F:ATP binding"/>
    <property type="evidence" value="ECO:0007669"/>
    <property type="project" value="InterPro"/>
</dbReference>